<comment type="caution">
    <text evidence="1">The sequence shown here is derived from an EMBL/GenBank/DDBJ whole genome shotgun (WGS) entry which is preliminary data.</text>
</comment>
<sequence>MFTCNNSNNVSLKPYIVKNLFDHLLTIQEPQQDELELLFAQAVVYLAIQVLNIPTSLAASEQNWSVFATIYNKKKNRLTPELQNFELLNFQETVNNDNENYKIIEQDNEDIQEFNEHDKLLNLHESDDELIDLDKNKNNE</sequence>
<accession>A0ACA9K5J8</accession>
<evidence type="ECO:0000313" key="2">
    <source>
        <dbReference type="Proteomes" id="UP000789860"/>
    </source>
</evidence>
<name>A0ACA9K5J8_9GLOM</name>
<protein>
    <submittedName>
        <fullName evidence="1">5043_t:CDS:1</fullName>
    </submittedName>
</protein>
<reference evidence="1" key="1">
    <citation type="submission" date="2021-06" db="EMBL/GenBank/DDBJ databases">
        <authorList>
            <person name="Kallberg Y."/>
            <person name="Tangrot J."/>
            <person name="Rosling A."/>
        </authorList>
    </citation>
    <scope>NUCLEOTIDE SEQUENCE</scope>
    <source>
        <strain evidence="1">AU212A</strain>
    </source>
</reference>
<organism evidence="1 2">
    <name type="scientific">Scutellospora calospora</name>
    <dbReference type="NCBI Taxonomy" id="85575"/>
    <lineage>
        <taxon>Eukaryota</taxon>
        <taxon>Fungi</taxon>
        <taxon>Fungi incertae sedis</taxon>
        <taxon>Mucoromycota</taxon>
        <taxon>Glomeromycotina</taxon>
        <taxon>Glomeromycetes</taxon>
        <taxon>Diversisporales</taxon>
        <taxon>Gigasporaceae</taxon>
        <taxon>Scutellospora</taxon>
    </lineage>
</organism>
<dbReference type="EMBL" id="CAJVPM010000855">
    <property type="protein sequence ID" value="CAG8453327.1"/>
    <property type="molecule type" value="Genomic_DNA"/>
</dbReference>
<proteinExistence type="predicted"/>
<gene>
    <name evidence="1" type="ORF">SCALOS_LOCUS1286</name>
</gene>
<evidence type="ECO:0000313" key="1">
    <source>
        <dbReference type="EMBL" id="CAG8453327.1"/>
    </source>
</evidence>
<dbReference type="Proteomes" id="UP000789860">
    <property type="component" value="Unassembled WGS sequence"/>
</dbReference>
<keyword evidence="2" id="KW-1185">Reference proteome</keyword>